<dbReference type="NCBIfam" id="NF045611">
    <property type="entry name" value="small_CydP"/>
    <property type="match status" value="1"/>
</dbReference>
<sequence>MSGHFDFLKKPLAREIAVILLIKLVLLLGIRSLWFDAGVDVKDDGTTVGQHVLGSASPPLEKNLK</sequence>
<protein>
    <submittedName>
        <fullName evidence="2">Uncharacterized protein</fullName>
    </submittedName>
</protein>
<dbReference type="AlphaFoldDB" id="A0AAJ6M321"/>
<gene>
    <name evidence="2" type="ORF">RI108_08650</name>
</gene>
<organism evidence="2 3">
    <name type="scientific">Pseudomonas coleopterorum</name>
    <dbReference type="NCBI Taxonomy" id="1605838"/>
    <lineage>
        <taxon>Bacteria</taxon>
        <taxon>Pseudomonadati</taxon>
        <taxon>Pseudomonadota</taxon>
        <taxon>Gammaproteobacteria</taxon>
        <taxon>Pseudomonadales</taxon>
        <taxon>Pseudomonadaceae</taxon>
        <taxon>Pseudomonas</taxon>
    </lineage>
</organism>
<evidence type="ECO:0000313" key="3">
    <source>
        <dbReference type="Proteomes" id="UP001258207"/>
    </source>
</evidence>
<dbReference type="RefSeq" id="WP_090359113.1">
    <property type="nucleotide sequence ID" value="NZ_CP134081.1"/>
</dbReference>
<keyword evidence="1" id="KW-0812">Transmembrane</keyword>
<dbReference type="EMBL" id="CP134081">
    <property type="protein sequence ID" value="WNC11461.1"/>
    <property type="molecule type" value="Genomic_DNA"/>
</dbReference>
<accession>A0AAJ6M321</accession>
<feature type="transmembrane region" description="Helical" evidence="1">
    <location>
        <begin position="12"/>
        <end position="34"/>
    </location>
</feature>
<evidence type="ECO:0000313" key="2">
    <source>
        <dbReference type="EMBL" id="WNC11461.1"/>
    </source>
</evidence>
<keyword evidence="1" id="KW-0472">Membrane</keyword>
<proteinExistence type="predicted"/>
<dbReference type="InterPro" id="IPR054636">
    <property type="entry name" value="CydP"/>
</dbReference>
<name>A0AAJ6M321_9PSED</name>
<reference evidence="2" key="1">
    <citation type="submission" date="2023-09" db="EMBL/GenBank/DDBJ databases">
        <title>First report of Pseudomonas coleopterorum DJ13 causing leaf spot on Rhododendron pulchrum Sweet in China.</title>
        <authorList>
            <person name="Zhang Y."/>
        </authorList>
    </citation>
    <scope>NUCLEOTIDE SEQUENCE</scope>
    <source>
        <strain evidence="2">DJ13</strain>
    </source>
</reference>
<dbReference type="Proteomes" id="UP001258207">
    <property type="component" value="Chromosome"/>
</dbReference>
<keyword evidence="1" id="KW-1133">Transmembrane helix</keyword>
<evidence type="ECO:0000256" key="1">
    <source>
        <dbReference type="SAM" id="Phobius"/>
    </source>
</evidence>